<protein>
    <recommendedName>
        <fullName evidence="3">Secreted protein</fullName>
    </recommendedName>
</protein>
<evidence type="ECO:0000313" key="2">
    <source>
        <dbReference type="Proteomes" id="UP001497444"/>
    </source>
</evidence>
<dbReference type="EMBL" id="OZ020104">
    <property type="protein sequence ID" value="CAK9278623.1"/>
    <property type="molecule type" value="Genomic_DNA"/>
</dbReference>
<accession>A0ABP0XLM5</accession>
<dbReference type="Proteomes" id="UP001497444">
    <property type="component" value="Chromosome 9"/>
</dbReference>
<keyword evidence="2" id="KW-1185">Reference proteome</keyword>
<organism evidence="1 2">
    <name type="scientific">Sphagnum jensenii</name>
    <dbReference type="NCBI Taxonomy" id="128206"/>
    <lineage>
        <taxon>Eukaryota</taxon>
        <taxon>Viridiplantae</taxon>
        <taxon>Streptophyta</taxon>
        <taxon>Embryophyta</taxon>
        <taxon>Bryophyta</taxon>
        <taxon>Sphagnophytina</taxon>
        <taxon>Sphagnopsida</taxon>
        <taxon>Sphagnales</taxon>
        <taxon>Sphagnaceae</taxon>
        <taxon>Sphagnum</taxon>
    </lineage>
</organism>
<name>A0ABP0XLM5_9BRYO</name>
<gene>
    <name evidence="1" type="ORF">CSSPJE1EN1_LOCUS24101</name>
</gene>
<evidence type="ECO:0008006" key="3">
    <source>
        <dbReference type="Google" id="ProtNLM"/>
    </source>
</evidence>
<proteinExistence type="predicted"/>
<sequence length="191" mass="21147">MLRRFLLVVVAHLAERGKTHRLQPGPDREASVENLPDERAHFRGRALCQILAVNWAVDVFLSGNPERLVGRQLDAPIGRGPLEFEHRGGFTILSEDQINPVKRVACWGSWVGDPVANPSVVFVFIRAPGNTVRNQLPAFLVGRMIAHAKAYETFPPSGLFILEILDSNISDLRKGTSFSQAPYPRVGCLSN</sequence>
<reference evidence="1" key="1">
    <citation type="submission" date="2024-02" db="EMBL/GenBank/DDBJ databases">
        <authorList>
            <consortium name="ELIXIR-Norway"/>
            <consortium name="Elixir Norway"/>
        </authorList>
    </citation>
    <scope>NUCLEOTIDE SEQUENCE</scope>
</reference>
<evidence type="ECO:0000313" key="1">
    <source>
        <dbReference type="EMBL" id="CAK9278623.1"/>
    </source>
</evidence>